<reference evidence="1" key="1">
    <citation type="submission" date="2021-05" db="EMBL/GenBank/DDBJ databases">
        <authorList>
            <person name="Alioto T."/>
            <person name="Alioto T."/>
            <person name="Gomez Garrido J."/>
        </authorList>
    </citation>
    <scope>NUCLEOTIDE SEQUENCE</scope>
</reference>
<name>A0A8D9BTV8_9HEMI</name>
<protein>
    <submittedName>
        <fullName evidence="1">Uncharacterized protein</fullName>
    </submittedName>
</protein>
<organism evidence="1">
    <name type="scientific">Cacopsylla melanoneura</name>
    <dbReference type="NCBI Taxonomy" id="428564"/>
    <lineage>
        <taxon>Eukaryota</taxon>
        <taxon>Metazoa</taxon>
        <taxon>Ecdysozoa</taxon>
        <taxon>Arthropoda</taxon>
        <taxon>Hexapoda</taxon>
        <taxon>Insecta</taxon>
        <taxon>Pterygota</taxon>
        <taxon>Neoptera</taxon>
        <taxon>Paraneoptera</taxon>
        <taxon>Hemiptera</taxon>
        <taxon>Sternorrhyncha</taxon>
        <taxon>Psylloidea</taxon>
        <taxon>Psyllidae</taxon>
        <taxon>Psyllinae</taxon>
        <taxon>Cacopsylla</taxon>
    </lineage>
</organism>
<accession>A0A8D9BTV8</accession>
<proteinExistence type="predicted"/>
<sequence length="105" mass="12319">MNTNVRVKLKFTRNMLEKEHQDQEAANAIVANRKIHLCNAKKVMIQGERNVCIQKEVMIQEDRIQYLPTFATKPGRTDNKSLKYFFFTNHWQLIILSTPKINTAN</sequence>
<evidence type="ECO:0000313" key="1">
    <source>
        <dbReference type="EMBL" id="CAG6787401.1"/>
    </source>
</evidence>
<dbReference type="EMBL" id="HBUF01653693">
    <property type="protein sequence ID" value="CAG6787401.1"/>
    <property type="molecule type" value="Transcribed_RNA"/>
</dbReference>
<dbReference type="AlphaFoldDB" id="A0A8D9BTV8"/>